<evidence type="ECO:0000256" key="3">
    <source>
        <dbReference type="PROSITE-ProRule" id="PRU00023"/>
    </source>
</evidence>
<reference evidence="4" key="2">
    <citation type="journal article" date="2007" name="Science">
        <title>Draft genome sequence of the sexually transmitted pathogen Trichomonas vaginalis.</title>
        <authorList>
            <person name="Carlton J.M."/>
            <person name="Hirt R.P."/>
            <person name="Silva J.C."/>
            <person name="Delcher A.L."/>
            <person name="Schatz M."/>
            <person name="Zhao Q."/>
            <person name="Wortman J.R."/>
            <person name="Bidwell S.L."/>
            <person name="Alsmark U.C.M."/>
            <person name="Besteiro S."/>
            <person name="Sicheritz-Ponten T."/>
            <person name="Noel C.J."/>
            <person name="Dacks J.B."/>
            <person name="Foster P.G."/>
            <person name="Simillion C."/>
            <person name="Van de Peer Y."/>
            <person name="Miranda-Saavedra D."/>
            <person name="Barton G.J."/>
            <person name="Westrop G.D."/>
            <person name="Mueller S."/>
            <person name="Dessi D."/>
            <person name="Fiori P.L."/>
            <person name="Ren Q."/>
            <person name="Paulsen I."/>
            <person name="Zhang H."/>
            <person name="Bastida-Corcuera F.D."/>
            <person name="Simoes-Barbosa A."/>
            <person name="Brown M.T."/>
            <person name="Hayes R.D."/>
            <person name="Mukherjee M."/>
            <person name="Okumura C.Y."/>
            <person name="Schneider R."/>
            <person name="Smith A.J."/>
            <person name="Vanacova S."/>
            <person name="Villalvazo M."/>
            <person name="Haas B.J."/>
            <person name="Pertea M."/>
            <person name="Feldblyum T.V."/>
            <person name="Utterback T.R."/>
            <person name="Shu C.L."/>
            <person name="Osoegawa K."/>
            <person name="de Jong P.J."/>
            <person name="Hrdy I."/>
            <person name="Horvathova L."/>
            <person name="Zubacova Z."/>
            <person name="Dolezal P."/>
            <person name="Malik S.B."/>
            <person name="Logsdon J.M. Jr."/>
            <person name="Henze K."/>
            <person name="Gupta A."/>
            <person name="Wang C.C."/>
            <person name="Dunne R.L."/>
            <person name="Upcroft J.A."/>
            <person name="Upcroft P."/>
            <person name="White O."/>
            <person name="Salzberg S.L."/>
            <person name="Tang P."/>
            <person name="Chiu C.-H."/>
            <person name="Lee Y.-S."/>
            <person name="Embley T.M."/>
            <person name="Coombs G.H."/>
            <person name="Mottram J.C."/>
            <person name="Tachezy J."/>
            <person name="Fraser-Liggett C.M."/>
            <person name="Johnson P.J."/>
        </authorList>
    </citation>
    <scope>NUCLEOTIDE SEQUENCE [LARGE SCALE GENOMIC DNA]</scope>
    <source>
        <strain evidence="4">G3</strain>
    </source>
</reference>
<evidence type="ECO:0000313" key="5">
    <source>
        <dbReference type="Proteomes" id="UP000001542"/>
    </source>
</evidence>
<feature type="repeat" description="ANK" evidence="3">
    <location>
        <begin position="754"/>
        <end position="786"/>
    </location>
</feature>
<dbReference type="VEuPathDB" id="TrichDB:TVAGG3_1075350"/>
<dbReference type="eggNOG" id="KOG4177">
    <property type="taxonomic scope" value="Eukaryota"/>
</dbReference>
<dbReference type="PRINTS" id="PR01415">
    <property type="entry name" value="ANKYRIN"/>
</dbReference>
<dbReference type="PROSITE" id="PS50297">
    <property type="entry name" value="ANK_REP_REGION"/>
    <property type="match status" value="4"/>
</dbReference>
<dbReference type="VEuPathDB" id="TrichDB:TVAG_012580"/>
<protein>
    <submittedName>
        <fullName evidence="4">Uncharacterized protein</fullName>
    </submittedName>
</protein>
<dbReference type="EMBL" id="DS113330">
    <property type="protein sequence ID" value="EAY10892.1"/>
    <property type="molecule type" value="Genomic_DNA"/>
</dbReference>
<evidence type="ECO:0000256" key="2">
    <source>
        <dbReference type="ARBA" id="ARBA00023043"/>
    </source>
</evidence>
<dbReference type="InParanoid" id="A2E908"/>
<accession>A2E908</accession>
<dbReference type="InterPro" id="IPR002110">
    <property type="entry name" value="Ankyrin_rpt"/>
</dbReference>
<dbReference type="PANTHER" id="PTHR24198:SF165">
    <property type="entry name" value="ANKYRIN REPEAT-CONTAINING PROTEIN-RELATED"/>
    <property type="match status" value="1"/>
</dbReference>
<dbReference type="RefSeq" id="XP_001323115.1">
    <property type="nucleotide sequence ID" value="XM_001323080.1"/>
</dbReference>
<feature type="repeat" description="ANK" evidence="3">
    <location>
        <begin position="787"/>
        <end position="819"/>
    </location>
</feature>
<reference evidence="4" key="1">
    <citation type="submission" date="2006-10" db="EMBL/GenBank/DDBJ databases">
        <authorList>
            <person name="Amadeo P."/>
            <person name="Zhao Q."/>
            <person name="Wortman J."/>
            <person name="Fraser-Liggett C."/>
            <person name="Carlton J."/>
        </authorList>
    </citation>
    <scope>NUCLEOTIDE SEQUENCE</scope>
    <source>
        <strain evidence="4">G3</strain>
    </source>
</reference>
<dbReference type="KEGG" id="tva:4768829"/>
<dbReference type="Pfam" id="PF00023">
    <property type="entry name" value="Ank"/>
    <property type="match status" value="1"/>
</dbReference>
<keyword evidence="1" id="KW-0677">Repeat</keyword>
<keyword evidence="2 3" id="KW-0040">ANK repeat</keyword>
<dbReference type="Proteomes" id="UP000001542">
    <property type="component" value="Unassembled WGS sequence"/>
</dbReference>
<evidence type="ECO:0000256" key="1">
    <source>
        <dbReference type="ARBA" id="ARBA00022737"/>
    </source>
</evidence>
<dbReference type="Gene3D" id="1.25.40.20">
    <property type="entry name" value="Ankyrin repeat-containing domain"/>
    <property type="match status" value="3"/>
</dbReference>
<dbReference type="STRING" id="5722.A2E908"/>
<dbReference type="InterPro" id="IPR036770">
    <property type="entry name" value="Ankyrin_rpt-contain_sf"/>
</dbReference>
<dbReference type="Pfam" id="PF12796">
    <property type="entry name" value="Ank_2"/>
    <property type="match status" value="3"/>
</dbReference>
<dbReference type="PROSITE" id="PS50088">
    <property type="entry name" value="ANK_REPEAT"/>
    <property type="match status" value="5"/>
</dbReference>
<organism evidence="4 5">
    <name type="scientific">Trichomonas vaginalis (strain ATCC PRA-98 / G3)</name>
    <dbReference type="NCBI Taxonomy" id="412133"/>
    <lineage>
        <taxon>Eukaryota</taxon>
        <taxon>Metamonada</taxon>
        <taxon>Parabasalia</taxon>
        <taxon>Trichomonadida</taxon>
        <taxon>Trichomonadidae</taxon>
        <taxon>Trichomonas</taxon>
    </lineage>
</organism>
<gene>
    <name evidence="4" type="ORF">TVAG_012580</name>
</gene>
<dbReference type="SMART" id="SM00248">
    <property type="entry name" value="ANK"/>
    <property type="match status" value="13"/>
</dbReference>
<evidence type="ECO:0000313" key="4">
    <source>
        <dbReference type="EMBL" id="EAY10892.1"/>
    </source>
</evidence>
<feature type="repeat" description="ANK" evidence="3">
    <location>
        <begin position="351"/>
        <end position="383"/>
    </location>
</feature>
<dbReference type="PANTHER" id="PTHR24198">
    <property type="entry name" value="ANKYRIN REPEAT AND PROTEIN KINASE DOMAIN-CONTAINING PROTEIN"/>
    <property type="match status" value="1"/>
</dbReference>
<sequence>MKNTNEDFFEFSEKLTDEIASETIKLSSIEPFFPQYGEELCQLIDYNTYIKPSNIKKIAQFILKLKKSNVQSIQELVPRKINSGLLLRELYLLGAISEKDIRDKCESDDRLYFYFLPELGLSDDISPKTSSKFKSIISNLESYKQDDWKLYKELLQNGFSTDSVGYLIKNDKLPQLQSMIESGALQANGTVDISPFEINNLPNKYSLTDKKSLIALAARCGSTKVFKYLSTKVQVIPIELLPESAFSKSTDIINELIDMKEDLWEVYLQSSIEFHYSMMYQFFERITAYHPTSEFCLNHFNYSVFRKYVKSEFDKSELPLLHIACMLGQLSIVRYLVEVKLHSITEKEPKEDKTPLHFACQYGFIQIARYLVEKGADKNAKCRGGYTPLLLAVSFRHINIALYLIMMEAPVSVKTNAGRNVYHCMAKSGSTEFLKHLDGINYSPNECDNKGFTPLHIAISENNFKFCQVFINELKVDVKCVTKQNQNCLHLAVKTGNANMIKYFMAFDYDMNMKDKDGKTVLHYAVKFANNPEIVELLIKKGCNVNETDNDGRTCGYDCSKSSEDVLKVLLDNNLNIELKPKDGNSLLRHFIDLKSHKQVRLVMMKNPDLDIKGTDGISDLDMLKKQFKDRFVSEALKIRDDMISEKLLSQKSMSGPIDIIEMKLPDSSFATPKKPEMQIVKSENYSNISITDIGVKSKRTIMKKIHTMSLADYAPGTTVNYVEEIKKLEVVNISRTPAKIVRGNTEIDVQDAEGKTLLHIAASQGHLVGVNYLIGKKCNVSVTDNQGKTALHYAAMGGYNDICKALMDAGADNKVQDKNGKTPLDYAMERINVGLVKLLNNTAPSAVETSK</sequence>
<dbReference type="SMR" id="A2E908"/>
<dbReference type="OrthoDB" id="60433at2759"/>
<dbReference type="AlphaFoldDB" id="A2E908"/>
<feature type="repeat" description="ANK" evidence="3">
    <location>
        <begin position="517"/>
        <end position="550"/>
    </location>
</feature>
<dbReference type="SUPFAM" id="SSF48403">
    <property type="entry name" value="Ankyrin repeat"/>
    <property type="match status" value="2"/>
</dbReference>
<name>A2E908_TRIV3</name>
<proteinExistence type="predicted"/>
<keyword evidence="5" id="KW-1185">Reference proteome</keyword>
<feature type="repeat" description="ANK" evidence="3">
    <location>
        <begin position="484"/>
        <end position="516"/>
    </location>
</feature>